<dbReference type="SUPFAM" id="SSF54593">
    <property type="entry name" value="Glyoxalase/Bleomycin resistance protein/Dihydroxybiphenyl dioxygenase"/>
    <property type="match status" value="1"/>
</dbReference>
<protein>
    <submittedName>
        <fullName evidence="2">VOC family protein</fullName>
    </submittedName>
</protein>
<gene>
    <name evidence="2" type="ORF">ML536_18085</name>
</gene>
<dbReference type="Pfam" id="PF00903">
    <property type="entry name" value="Glyoxalase"/>
    <property type="match status" value="1"/>
</dbReference>
<organism evidence="2 3">
    <name type="scientific">Paradevosia shaoguanensis</name>
    <dbReference type="NCBI Taxonomy" id="1335043"/>
    <lineage>
        <taxon>Bacteria</taxon>
        <taxon>Pseudomonadati</taxon>
        <taxon>Pseudomonadota</taxon>
        <taxon>Alphaproteobacteria</taxon>
        <taxon>Hyphomicrobiales</taxon>
        <taxon>Devosiaceae</taxon>
        <taxon>Paradevosia</taxon>
    </lineage>
</organism>
<dbReference type="InterPro" id="IPR029068">
    <property type="entry name" value="Glyas_Bleomycin-R_OHBP_Dase"/>
</dbReference>
<name>A0AA41QPQ4_9HYPH</name>
<reference evidence="2" key="1">
    <citation type="submission" date="2022-03" db="EMBL/GenBank/DDBJ databases">
        <title>The complete genome sequence of a Methyloterrigena soli.</title>
        <authorList>
            <person name="Zi Z."/>
        </authorList>
    </citation>
    <scope>NUCLEOTIDE SEQUENCE</scope>
    <source>
        <strain evidence="2">M48</strain>
    </source>
</reference>
<dbReference type="AlphaFoldDB" id="A0AA41QPQ4"/>
<feature type="domain" description="VOC" evidence="1">
    <location>
        <begin position="3"/>
        <end position="123"/>
    </location>
</feature>
<sequence>MPVTHRIRFNILCKDLSDSAAFYQRVFGMVETETHGWLRVFSLPGETRLELGLIDEVSEFVPRGARGIVEGAYITFVIEDVVAAVHAAHAEGVEIVEDARGFGNAVHAVIRDPNGIVIDLFTPEAAVQMPPSELLAG</sequence>
<evidence type="ECO:0000259" key="1">
    <source>
        <dbReference type="PROSITE" id="PS51819"/>
    </source>
</evidence>
<dbReference type="EMBL" id="JALAZD010000003">
    <property type="protein sequence ID" value="MCI0128746.1"/>
    <property type="molecule type" value="Genomic_DNA"/>
</dbReference>
<dbReference type="InterPro" id="IPR004360">
    <property type="entry name" value="Glyas_Fos-R_dOase_dom"/>
</dbReference>
<dbReference type="InterPro" id="IPR037523">
    <property type="entry name" value="VOC_core"/>
</dbReference>
<evidence type="ECO:0000313" key="3">
    <source>
        <dbReference type="Proteomes" id="UP001156140"/>
    </source>
</evidence>
<evidence type="ECO:0000313" key="2">
    <source>
        <dbReference type="EMBL" id="MCI0128746.1"/>
    </source>
</evidence>
<keyword evidence="3" id="KW-1185">Reference proteome</keyword>
<accession>A0AA41QPQ4</accession>
<dbReference type="RefSeq" id="WP_035034509.1">
    <property type="nucleotide sequence ID" value="NZ_CP068983.1"/>
</dbReference>
<comment type="caution">
    <text evidence="2">The sequence shown here is derived from an EMBL/GenBank/DDBJ whole genome shotgun (WGS) entry which is preliminary data.</text>
</comment>
<dbReference type="Proteomes" id="UP001156140">
    <property type="component" value="Unassembled WGS sequence"/>
</dbReference>
<proteinExistence type="predicted"/>
<dbReference type="Gene3D" id="3.10.180.10">
    <property type="entry name" value="2,3-Dihydroxybiphenyl 1,2-Dioxygenase, domain 1"/>
    <property type="match status" value="1"/>
</dbReference>
<dbReference type="PROSITE" id="PS51819">
    <property type="entry name" value="VOC"/>
    <property type="match status" value="1"/>
</dbReference>